<evidence type="ECO:0000259" key="6">
    <source>
        <dbReference type="Pfam" id="PF13476"/>
    </source>
</evidence>
<evidence type="ECO:0000313" key="7">
    <source>
        <dbReference type="EMBL" id="KXK59009.1"/>
    </source>
</evidence>
<organism evidence="7 8">
    <name type="scientific">Micromonospora rosaria</name>
    <dbReference type="NCBI Taxonomy" id="47874"/>
    <lineage>
        <taxon>Bacteria</taxon>
        <taxon>Bacillati</taxon>
        <taxon>Actinomycetota</taxon>
        <taxon>Actinomycetes</taxon>
        <taxon>Micromonosporales</taxon>
        <taxon>Micromonosporaceae</taxon>
        <taxon>Micromonospora</taxon>
    </lineage>
</organism>
<feature type="compositionally biased region" description="Basic and acidic residues" evidence="5">
    <location>
        <begin position="554"/>
        <end position="567"/>
    </location>
</feature>
<protein>
    <recommendedName>
        <fullName evidence="3">Nuclease SbcCD subunit C</fullName>
    </recommendedName>
</protein>
<evidence type="ECO:0000313" key="8">
    <source>
        <dbReference type="Proteomes" id="UP000070620"/>
    </source>
</evidence>
<keyword evidence="4" id="KW-0175">Coiled coil</keyword>
<dbReference type="Pfam" id="PF13476">
    <property type="entry name" value="AAA_23"/>
    <property type="match status" value="1"/>
</dbReference>
<dbReference type="PANTHER" id="PTHR32114">
    <property type="entry name" value="ABC TRANSPORTER ABCH.3"/>
    <property type="match status" value="1"/>
</dbReference>
<proteinExistence type="inferred from homology"/>
<evidence type="ECO:0000256" key="5">
    <source>
        <dbReference type="SAM" id="MobiDB-lite"/>
    </source>
</evidence>
<dbReference type="Pfam" id="PF13558">
    <property type="entry name" value="SbcC_Walker_B"/>
    <property type="match status" value="1"/>
</dbReference>
<dbReference type="OrthoDB" id="9795626at2"/>
<dbReference type="PANTHER" id="PTHR32114:SF2">
    <property type="entry name" value="ABC TRANSPORTER ABCH.3"/>
    <property type="match status" value="1"/>
</dbReference>
<keyword evidence="8" id="KW-1185">Reference proteome</keyword>
<feature type="coiled-coil region" evidence="4">
    <location>
        <begin position="449"/>
        <end position="503"/>
    </location>
</feature>
<reference evidence="7 8" key="1">
    <citation type="submission" date="2016-01" db="EMBL/GenBank/DDBJ databases">
        <title>Whole genome sequence and analysis of Micromonospora rosaria DSM 803, which can produce antibacterial substance rosamicin.</title>
        <authorList>
            <person name="Yang H."/>
            <person name="He X."/>
            <person name="Zhu D."/>
        </authorList>
    </citation>
    <scope>NUCLEOTIDE SEQUENCE [LARGE SCALE GENOMIC DNA]</scope>
    <source>
        <strain evidence="7 8">DSM 803</strain>
    </source>
</reference>
<feature type="domain" description="Rad50/SbcC-type AAA" evidence="6">
    <location>
        <begin position="5"/>
        <end position="181"/>
    </location>
</feature>
<dbReference type="InterPro" id="IPR038729">
    <property type="entry name" value="Rad50/SbcC_AAA"/>
</dbReference>
<name>A0A136PKR0_9ACTN</name>
<dbReference type="RefSeq" id="WP_067371742.1">
    <property type="nucleotide sequence ID" value="NZ_JBIUBN010000030.1"/>
</dbReference>
<dbReference type="AlphaFoldDB" id="A0A136PKR0"/>
<comment type="caution">
    <text evidence="7">The sequence shown here is derived from an EMBL/GenBank/DDBJ whole genome shotgun (WGS) entry which is preliminary data.</text>
</comment>
<evidence type="ECO:0000256" key="1">
    <source>
        <dbReference type="ARBA" id="ARBA00006930"/>
    </source>
</evidence>
<gene>
    <name evidence="7" type="ORF">AWW66_26635</name>
</gene>
<dbReference type="GO" id="GO:0006302">
    <property type="term" value="P:double-strand break repair"/>
    <property type="evidence" value="ECO:0007669"/>
    <property type="project" value="InterPro"/>
</dbReference>
<dbReference type="EMBL" id="LRQV01000138">
    <property type="protein sequence ID" value="KXK59009.1"/>
    <property type="molecule type" value="Genomic_DNA"/>
</dbReference>
<feature type="region of interest" description="Disordered" evidence="5">
    <location>
        <begin position="535"/>
        <end position="567"/>
    </location>
</feature>
<dbReference type="Proteomes" id="UP000070620">
    <property type="component" value="Unassembled WGS sequence"/>
</dbReference>
<evidence type="ECO:0000256" key="2">
    <source>
        <dbReference type="ARBA" id="ARBA00011322"/>
    </source>
</evidence>
<comment type="similarity">
    <text evidence="1">Belongs to the SMC family. SbcC subfamily.</text>
</comment>
<dbReference type="Gene3D" id="3.40.50.300">
    <property type="entry name" value="P-loop containing nucleotide triphosphate hydrolases"/>
    <property type="match status" value="2"/>
</dbReference>
<dbReference type="GO" id="GO:0016887">
    <property type="term" value="F:ATP hydrolysis activity"/>
    <property type="evidence" value="ECO:0007669"/>
    <property type="project" value="InterPro"/>
</dbReference>
<sequence length="1015" mass="110743">MRLHRLTMTAFGPFPHTVSVDFEALTADGLFLIHGDTGAGKTTILDGVCFALYGSVPGSRDDAKSLRSQHAAAGVGPRVELDVTLTNRRLLITRSPEWVRPRRRGSGTTRQTALVEIVEQFPGRTEFVTKDHREAADLIRAETGLDLQQFCQVILLPQGGFARFLQASADDRQGLLRRLFDIEIFTRAEGCLAEHRTQLGQQERAALGVIRDLTQRFAEVVKVEVPADLDNPDTVGELDAWAAAHRDRAADLMETLARSAAAGTTEEQRLDQVRQAAATLAGQQREYRAAVQRRDELATRKPERDQWKRQLDAARAAAALKPYLDQVDRRQADLDLWRRTTIEHLASLPADVAVLPDRIAPAAPDGAEAVDVADLDLDALTRAEQTRTAHLHAAEAAIDSEARRTTLLRQRTAVGKTLEDLASRSEKVTARLAELPVERAEVTARHEQALAVAADREAAELRLAEAQKQAKACKRRDDLTAQLATAEEERRTAVDRHQAAEARHLDVRQRRLAGMAAELAGELRPGRPCGVCGSPEHPEPAQAAADAVSADDEDHAKTEAGERLDKRRSAEITVESINAQLKEVTETVGDLTAAQATSTVTEARTAVRAATEATKLADELGAHLETLDVLLTDQHREAADIGREEATATAQQAALTAQITELDETIDAIRGEDKTLQVRVTRLAGEIADIKIAATNLGEWRQAARELTAAHREAQHHLHLSEFTDTVAARSAALTNPEIVDLQERIDAFDGEYHQAAGRAQDPTLLAAAHQPPPDVDGSEQAYQTARLRATELHAQHGLAVEQHDRLKQLGPDLTDALARWKPVRAEYEIAHRLAQLVEGRSSDSGTRMTLSTYVLTHRFRHVVTAANTRLGQVTHNRYLLRHVTESDTGRRAGRNGLGLSVIDAWTGQERRPATLSGGETFLVSLCLALGLSDVVLAEAGGTQLGSLFVDEGFGTLDQEALDQVLDALDGLRSGGRTVGLVSHVAELRRRIPSRLHVRKTATGSTVAVETRAID</sequence>
<evidence type="ECO:0000256" key="4">
    <source>
        <dbReference type="SAM" id="Coils"/>
    </source>
</evidence>
<dbReference type="InterPro" id="IPR027417">
    <property type="entry name" value="P-loop_NTPase"/>
</dbReference>
<accession>A0A136PKR0</accession>
<evidence type="ECO:0000256" key="3">
    <source>
        <dbReference type="ARBA" id="ARBA00013368"/>
    </source>
</evidence>
<dbReference type="SUPFAM" id="SSF52540">
    <property type="entry name" value="P-loop containing nucleoside triphosphate hydrolases"/>
    <property type="match status" value="1"/>
</dbReference>
<comment type="subunit">
    <text evidence="2">Heterodimer of SbcC and SbcD.</text>
</comment>